<keyword evidence="3" id="KW-1003">Cell membrane</keyword>
<dbReference type="Proteomes" id="UP000736328">
    <property type="component" value="Unassembled WGS sequence"/>
</dbReference>
<dbReference type="GO" id="GO:0005886">
    <property type="term" value="C:plasma membrane"/>
    <property type="evidence" value="ECO:0007669"/>
    <property type="project" value="UniProtKB-SubCell"/>
</dbReference>
<comment type="caution">
    <text evidence="9">The sequence shown here is derived from an EMBL/GenBank/DDBJ whole genome shotgun (WGS) entry which is preliminary data.</text>
</comment>
<sequence length="166" mass="17990">MRSLKLFLLAWLAVFIQSSLSGLLSVWGLLPDFIAMIIGLTALTLGTGPGIQIGVMAGFMADCYHPSTLGLFTLSGAVSGYWAGSIRERIYKDQLANQLLIVALLSLVRQLFEYWGRGGGGLGGYISVLMRFGLGSAVYTALLGLLLLPHLKRFLPRTEKSKLRLA</sequence>
<evidence type="ECO:0000256" key="5">
    <source>
        <dbReference type="ARBA" id="ARBA00022960"/>
    </source>
</evidence>
<evidence type="ECO:0000313" key="10">
    <source>
        <dbReference type="Proteomes" id="UP000736328"/>
    </source>
</evidence>
<keyword evidence="5" id="KW-0133">Cell shape</keyword>
<dbReference type="NCBIfam" id="TIGR03426">
    <property type="entry name" value="shape_MreD"/>
    <property type="match status" value="1"/>
</dbReference>
<evidence type="ECO:0000256" key="2">
    <source>
        <dbReference type="ARBA" id="ARBA00007776"/>
    </source>
</evidence>
<organism evidence="9 10">
    <name type="scientific">candidate division TA06 bacterium</name>
    <dbReference type="NCBI Taxonomy" id="2250710"/>
    <lineage>
        <taxon>Bacteria</taxon>
        <taxon>Bacteria division TA06</taxon>
    </lineage>
</organism>
<evidence type="ECO:0000256" key="3">
    <source>
        <dbReference type="ARBA" id="ARBA00022475"/>
    </source>
</evidence>
<proteinExistence type="inferred from homology"/>
<evidence type="ECO:0000313" key="9">
    <source>
        <dbReference type="EMBL" id="MBI4726915.1"/>
    </source>
</evidence>
<dbReference type="InterPro" id="IPR007227">
    <property type="entry name" value="Cell_shape_determining_MreD"/>
</dbReference>
<gene>
    <name evidence="9" type="primary">mreD</name>
    <name evidence="9" type="ORF">HY768_06790</name>
</gene>
<feature type="transmembrane region" description="Helical" evidence="8">
    <location>
        <begin position="95"/>
        <end position="112"/>
    </location>
</feature>
<keyword evidence="6 8" id="KW-1133">Transmembrane helix</keyword>
<evidence type="ECO:0000256" key="1">
    <source>
        <dbReference type="ARBA" id="ARBA00004651"/>
    </source>
</evidence>
<dbReference type="GO" id="GO:0008360">
    <property type="term" value="P:regulation of cell shape"/>
    <property type="evidence" value="ECO:0007669"/>
    <property type="project" value="UniProtKB-KW"/>
</dbReference>
<evidence type="ECO:0000256" key="4">
    <source>
        <dbReference type="ARBA" id="ARBA00022692"/>
    </source>
</evidence>
<keyword evidence="7 8" id="KW-0472">Membrane</keyword>
<comment type="subcellular location">
    <subcellularLocation>
        <location evidence="1">Cell membrane</location>
        <topology evidence="1">Multi-pass membrane protein</topology>
    </subcellularLocation>
</comment>
<dbReference type="AlphaFoldDB" id="A0A933IAK5"/>
<accession>A0A933IAK5</accession>
<dbReference type="Pfam" id="PF04093">
    <property type="entry name" value="MreD"/>
    <property type="match status" value="1"/>
</dbReference>
<protein>
    <submittedName>
        <fullName evidence="9">Rod shape-determining protein MreD</fullName>
    </submittedName>
</protein>
<reference evidence="9" key="1">
    <citation type="submission" date="2020-07" db="EMBL/GenBank/DDBJ databases">
        <title>Huge and variable diversity of episymbiotic CPR bacteria and DPANN archaea in groundwater ecosystems.</title>
        <authorList>
            <person name="He C.Y."/>
            <person name="Keren R."/>
            <person name="Whittaker M."/>
            <person name="Farag I.F."/>
            <person name="Doudna J."/>
            <person name="Cate J.H.D."/>
            <person name="Banfield J.F."/>
        </authorList>
    </citation>
    <scope>NUCLEOTIDE SEQUENCE</scope>
    <source>
        <strain evidence="9">NC_groundwater_1520_Pr4_B-0.1um_53_5</strain>
    </source>
</reference>
<evidence type="ECO:0000256" key="8">
    <source>
        <dbReference type="SAM" id="Phobius"/>
    </source>
</evidence>
<dbReference type="EMBL" id="JACQXR010000089">
    <property type="protein sequence ID" value="MBI4726915.1"/>
    <property type="molecule type" value="Genomic_DNA"/>
</dbReference>
<feature type="transmembrane region" description="Helical" evidence="8">
    <location>
        <begin position="124"/>
        <end position="148"/>
    </location>
</feature>
<evidence type="ECO:0000256" key="7">
    <source>
        <dbReference type="ARBA" id="ARBA00023136"/>
    </source>
</evidence>
<comment type="similarity">
    <text evidence="2">Belongs to the MreD family.</text>
</comment>
<name>A0A933IAK5_UNCT6</name>
<keyword evidence="4 8" id="KW-0812">Transmembrane</keyword>
<evidence type="ECO:0000256" key="6">
    <source>
        <dbReference type="ARBA" id="ARBA00022989"/>
    </source>
</evidence>